<dbReference type="InterPro" id="IPR001932">
    <property type="entry name" value="PPM-type_phosphatase-like_dom"/>
</dbReference>
<organism evidence="3 4">
    <name type="scientific">Streptomyces endophytica</name>
    <dbReference type="NCBI Taxonomy" id="2991496"/>
    <lineage>
        <taxon>Bacteria</taxon>
        <taxon>Bacillati</taxon>
        <taxon>Actinomycetota</taxon>
        <taxon>Actinomycetes</taxon>
        <taxon>Kitasatosporales</taxon>
        <taxon>Streptomycetaceae</taxon>
        <taxon>Streptomyces</taxon>
    </lineage>
</organism>
<protein>
    <submittedName>
        <fullName evidence="3">Serine/threonine-protein phosphatase</fullName>
    </submittedName>
</protein>
<sequence>MESVLGRLNLAMAEETAEALELGGEQAGTRFLSLLYGELEVDPGVPGARCTVASAGHPPPLHMFVDGTVEPASEPQMLLGIDEGTEYQASSFDLRPGETLLCVTDGVTERRCGNWQLDDNDGLIRVLRDGLGLGAKALAEHVRRAAHDFGTGPVEDDLSVLVLQALLPTVEPRA</sequence>
<dbReference type="EMBL" id="CP110636">
    <property type="protein sequence ID" value="UZJ30360.1"/>
    <property type="molecule type" value="Genomic_DNA"/>
</dbReference>
<name>A0ABY6P960_9ACTN</name>
<accession>A0ABY6P960</accession>
<dbReference type="SUPFAM" id="SSF81606">
    <property type="entry name" value="PP2C-like"/>
    <property type="match status" value="1"/>
</dbReference>
<gene>
    <name evidence="3" type="ORF">OJ254_08210</name>
</gene>
<proteinExistence type="predicted"/>
<dbReference type="InterPro" id="IPR052016">
    <property type="entry name" value="Bact_Sigma-Reg"/>
</dbReference>
<reference evidence="3" key="1">
    <citation type="submission" date="2022-11" db="EMBL/GenBank/DDBJ databases">
        <title>Identification and genomic analyses of a novel endophytic actinobacterium Streptomyces endophytica sp. nov. with potential for biocontrol of Yam anthracnose.</title>
        <authorList>
            <person name="Huang X."/>
        </authorList>
    </citation>
    <scope>NUCLEOTIDE SEQUENCE</scope>
    <source>
        <strain evidence="3">HNM0140</strain>
    </source>
</reference>
<dbReference type="Pfam" id="PF07228">
    <property type="entry name" value="SpoIIE"/>
    <property type="match status" value="1"/>
</dbReference>
<feature type="domain" description="PPM-type phosphatase" evidence="2">
    <location>
        <begin position="2"/>
        <end position="164"/>
    </location>
</feature>
<dbReference type="Gene3D" id="3.60.40.10">
    <property type="entry name" value="PPM-type phosphatase domain"/>
    <property type="match status" value="1"/>
</dbReference>
<dbReference type="RefSeq" id="WP_265361812.1">
    <property type="nucleotide sequence ID" value="NZ_CP110636.1"/>
</dbReference>
<evidence type="ECO:0000313" key="3">
    <source>
        <dbReference type="EMBL" id="UZJ30360.1"/>
    </source>
</evidence>
<dbReference type="PANTHER" id="PTHR43156:SF2">
    <property type="entry name" value="STAGE II SPORULATION PROTEIN E"/>
    <property type="match status" value="1"/>
</dbReference>
<dbReference type="InterPro" id="IPR036457">
    <property type="entry name" value="PPM-type-like_dom_sf"/>
</dbReference>
<dbReference type="Proteomes" id="UP001164959">
    <property type="component" value="Chromosome"/>
</dbReference>
<evidence type="ECO:0000259" key="2">
    <source>
        <dbReference type="Pfam" id="PF07228"/>
    </source>
</evidence>
<keyword evidence="4" id="KW-1185">Reference proteome</keyword>
<dbReference type="PANTHER" id="PTHR43156">
    <property type="entry name" value="STAGE II SPORULATION PROTEIN E-RELATED"/>
    <property type="match status" value="1"/>
</dbReference>
<evidence type="ECO:0000256" key="1">
    <source>
        <dbReference type="ARBA" id="ARBA00022801"/>
    </source>
</evidence>
<keyword evidence="1" id="KW-0378">Hydrolase</keyword>
<evidence type="ECO:0000313" key="4">
    <source>
        <dbReference type="Proteomes" id="UP001164959"/>
    </source>
</evidence>